<dbReference type="AlphaFoldDB" id="D9SPK7"/>
<proteinExistence type="predicted"/>
<protein>
    <submittedName>
        <fullName evidence="2">Uncharacterized protein</fullName>
    </submittedName>
</protein>
<evidence type="ECO:0000313" key="2">
    <source>
        <dbReference type="EMBL" id="ADL50056.1"/>
    </source>
</evidence>
<feature type="signal peptide" evidence="1">
    <location>
        <begin position="1"/>
        <end position="26"/>
    </location>
</feature>
<feature type="chain" id="PRO_5003128280" evidence="1">
    <location>
        <begin position="27"/>
        <end position="108"/>
    </location>
</feature>
<organism evidence="2 3">
    <name type="scientific">Clostridium cellulovorans (strain ATCC 35296 / DSM 3052 / OCM 3 / 743B)</name>
    <dbReference type="NCBI Taxonomy" id="573061"/>
    <lineage>
        <taxon>Bacteria</taxon>
        <taxon>Bacillati</taxon>
        <taxon>Bacillota</taxon>
        <taxon>Clostridia</taxon>
        <taxon>Eubacteriales</taxon>
        <taxon>Clostridiaceae</taxon>
        <taxon>Clostridium</taxon>
    </lineage>
</organism>
<dbReference type="KEGG" id="ccb:Clocel_0274"/>
<evidence type="ECO:0000256" key="1">
    <source>
        <dbReference type="SAM" id="SignalP"/>
    </source>
</evidence>
<keyword evidence="3" id="KW-1185">Reference proteome</keyword>
<dbReference type="OrthoDB" id="1924904at2"/>
<dbReference type="HOGENOM" id="CLU_173862_1_1_9"/>
<evidence type="ECO:0000313" key="3">
    <source>
        <dbReference type="Proteomes" id="UP000002730"/>
    </source>
</evidence>
<reference evidence="2 3" key="1">
    <citation type="submission" date="2010-08" db="EMBL/GenBank/DDBJ databases">
        <title>Complete sequence of Clostridium cellulovorans 743B.</title>
        <authorList>
            <consortium name="US DOE Joint Genome Institute"/>
            <person name="Lucas S."/>
            <person name="Copeland A."/>
            <person name="Lapidus A."/>
            <person name="Cheng J.-F."/>
            <person name="Bruce D."/>
            <person name="Goodwin L."/>
            <person name="Pitluck S."/>
            <person name="Chertkov O."/>
            <person name="Detter J.C."/>
            <person name="Han C."/>
            <person name="Tapia R."/>
            <person name="Land M."/>
            <person name="Hauser L."/>
            <person name="Chang Y.-J."/>
            <person name="Jeffries C."/>
            <person name="Kyrpides N."/>
            <person name="Ivanova N."/>
            <person name="Mikhailova N."/>
            <person name="Hemme C.L."/>
            <person name="Woyke T."/>
        </authorList>
    </citation>
    <scope>NUCLEOTIDE SEQUENCE [LARGE SCALE GENOMIC DNA]</scope>
    <source>
        <strain evidence="3">ATCC 35296 / DSM 3052 / OCM 3 / 743B</strain>
    </source>
</reference>
<dbReference type="eggNOG" id="ENOG50323Q0">
    <property type="taxonomic scope" value="Bacteria"/>
</dbReference>
<gene>
    <name evidence="2" type="ordered locus">Clocel_0274</name>
</gene>
<keyword evidence="1" id="KW-0732">Signal</keyword>
<accession>D9SPK7</accession>
<name>D9SPK7_CLOC7</name>
<dbReference type="EMBL" id="CP002160">
    <property type="protein sequence ID" value="ADL50056.1"/>
    <property type="molecule type" value="Genomic_DNA"/>
</dbReference>
<dbReference type="Proteomes" id="UP000002730">
    <property type="component" value="Chromosome"/>
</dbReference>
<sequence>MLKKIIVTFLISLCLMFQNQPISVMAQTSTLREGFYRVSNLNLNPGKSYNIENVSFSSRVVVFILDDNQIIQQVLRLIPQSGKFNIIPMEYVYRVVILGDGEVRITEI</sequence>